<evidence type="ECO:0000313" key="4">
    <source>
        <dbReference type="EMBL" id="RUL78380.1"/>
    </source>
</evidence>
<dbReference type="InterPro" id="IPR002471">
    <property type="entry name" value="Pept_S9_AS"/>
</dbReference>
<evidence type="ECO:0000259" key="3">
    <source>
        <dbReference type="Pfam" id="PF12697"/>
    </source>
</evidence>
<dbReference type="SUPFAM" id="SSF53474">
    <property type="entry name" value="alpha/beta-Hydrolases"/>
    <property type="match status" value="1"/>
</dbReference>
<evidence type="ECO:0000313" key="5">
    <source>
        <dbReference type="Proteomes" id="UP000274358"/>
    </source>
</evidence>
<dbReference type="InterPro" id="IPR053145">
    <property type="entry name" value="AB_hydrolase_Est10"/>
</dbReference>
<dbReference type="Proteomes" id="UP000274358">
    <property type="component" value="Unassembled WGS sequence"/>
</dbReference>
<organism evidence="4 5">
    <name type="scientific">Dyella choica</name>
    <dbReference type="NCBI Taxonomy" id="1927959"/>
    <lineage>
        <taxon>Bacteria</taxon>
        <taxon>Pseudomonadati</taxon>
        <taxon>Pseudomonadota</taxon>
        <taxon>Gammaproteobacteria</taxon>
        <taxon>Lysobacterales</taxon>
        <taxon>Rhodanobacteraceae</taxon>
        <taxon>Dyella</taxon>
    </lineage>
</organism>
<dbReference type="GO" id="GO:0006508">
    <property type="term" value="P:proteolysis"/>
    <property type="evidence" value="ECO:0007669"/>
    <property type="project" value="InterPro"/>
</dbReference>
<feature type="chain" id="PRO_5019582932" evidence="2">
    <location>
        <begin position="27"/>
        <end position="365"/>
    </location>
</feature>
<dbReference type="InterPro" id="IPR029058">
    <property type="entry name" value="AB_hydrolase_fold"/>
</dbReference>
<dbReference type="GO" id="GO:0004252">
    <property type="term" value="F:serine-type endopeptidase activity"/>
    <property type="evidence" value="ECO:0007669"/>
    <property type="project" value="InterPro"/>
</dbReference>
<dbReference type="Gene3D" id="3.40.50.1820">
    <property type="entry name" value="alpha/beta hydrolase"/>
    <property type="match status" value="1"/>
</dbReference>
<protein>
    <submittedName>
        <fullName evidence="4">Alpha/beta fold hydrolase</fullName>
    </submittedName>
</protein>
<dbReference type="PANTHER" id="PTHR43265:SF1">
    <property type="entry name" value="ESTERASE ESTD"/>
    <property type="match status" value="1"/>
</dbReference>
<reference evidence="4 5" key="1">
    <citation type="submission" date="2018-12" db="EMBL/GenBank/DDBJ databases">
        <title>Dyella dinghuensis sp. nov. DHOA06 and Dyella choica sp. nov. 4M-K27, isolated from forest soil.</title>
        <authorList>
            <person name="Qiu L.-H."/>
            <person name="Gao Z.-H."/>
        </authorList>
    </citation>
    <scope>NUCLEOTIDE SEQUENCE [LARGE SCALE GENOMIC DNA]</scope>
    <source>
        <strain evidence="4 5">4M-K27</strain>
    </source>
</reference>
<accession>A0A432M922</accession>
<proteinExistence type="predicted"/>
<dbReference type="AlphaFoldDB" id="A0A432M922"/>
<keyword evidence="2" id="KW-0732">Signal</keyword>
<dbReference type="Pfam" id="PF12697">
    <property type="entry name" value="Abhydrolase_6"/>
    <property type="match status" value="1"/>
</dbReference>
<feature type="signal peptide" evidence="2">
    <location>
        <begin position="1"/>
        <end position="26"/>
    </location>
</feature>
<evidence type="ECO:0000256" key="2">
    <source>
        <dbReference type="SAM" id="SignalP"/>
    </source>
</evidence>
<evidence type="ECO:0000256" key="1">
    <source>
        <dbReference type="ARBA" id="ARBA00022801"/>
    </source>
</evidence>
<keyword evidence="1 4" id="KW-0378">Hydrolase</keyword>
<keyword evidence="5" id="KW-1185">Reference proteome</keyword>
<sequence length="365" mass="39470">MTSSGHSFVRLLLFSVIALFAGACMAGASETTPWHQDDPAKIATREISFVSHGTRLVGTLSYPERNGVLPAIVVTHAAEAPTRDFGLYRHLEQDLPRLGYATFVYDRRGSGASAGNLEDTDYQLLADDAVAAQKAIAGDSHVNPHAIGFWGLSQGGWLAVLAASRSPDAAFAVSVSAPLQTPAQQMAFAVSNILKTKGYDDDSIRKAIDTRYAVENYLRGKVSTADAQAALDKAKNQPWFADIFMGPTVSGHPEQSRWRKEMDYDPISPLAALKVPVLVLFGSDDPWVPVQDSLQGLANLKPSHPNIDVHVIAGADHMMMPPPRTNPMAYDPKTLKAQAPATPAYFLTLADWLDRSARSKPLVSH</sequence>
<dbReference type="EMBL" id="RYYV01000003">
    <property type="protein sequence ID" value="RUL78380.1"/>
    <property type="molecule type" value="Genomic_DNA"/>
</dbReference>
<dbReference type="PANTHER" id="PTHR43265">
    <property type="entry name" value="ESTERASE ESTD"/>
    <property type="match status" value="1"/>
</dbReference>
<dbReference type="GO" id="GO:0052689">
    <property type="term" value="F:carboxylic ester hydrolase activity"/>
    <property type="evidence" value="ECO:0007669"/>
    <property type="project" value="TreeGrafter"/>
</dbReference>
<gene>
    <name evidence="4" type="ORF">EKH80_06045</name>
</gene>
<name>A0A432M922_9GAMM</name>
<dbReference type="InterPro" id="IPR000073">
    <property type="entry name" value="AB_hydrolase_1"/>
</dbReference>
<feature type="domain" description="AB hydrolase-1" evidence="3">
    <location>
        <begin position="89"/>
        <end position="320"/>
    </location>
</feature>
<comment type="caution">
    <text evidence="4">The sequence shown here is derived from an EMBL/GenBank/DDBJ whole genome shotgun (WGS) entry which is preliminary data.</text>
</comment>
<dbReference type="PROSITE" id="PS00708">
    <property type="entry name" value="PRO_ENDOPEP_SER"/>
    <property type="match status" value="1"/>
</dbReference>